<protein>
    <submittedName>
        <fullName evidence="1">Uncharacterized protein</fullName>
    </submittedName>
</protein>
<comment type="caution">
    <text evidence="1">The sequence shown here is derived from an EMBL/GenBank/DDBJ whole genome shotgun (WGS) entry which is preliminary data.</text>
</comment>
<dbReference type="Proteomes" id="UP000485058">
    <property type="component" value="Unassembled WGS sequence"/>
</dbReference>
<name>A0A699ZI44_HAELA</name>
<reference evidence="1 2" key="1">
    <citation type="submission" date="2020-02" db="EMBL/GenBank/DDBJ databases">
        <title>Draft genome sequence of Haematococcus lacustris strain NIES-144.</title>
        <authorList>
            <person name="Morimoto D."/>
            <person name="Nakagawa S."/>
            <person name="Yoshida T."/>
            <person name="Sawayama S."/>
        </authorList>
    </citation>
    <scope>NUCLEOTIDE SEQUENCE [LARGE SCALE GENOMIC DNA]</scope>
    <source>
        <strain evidence="1 2">NIES-144</strain>
    </source>
</reference>
<dbReference type="EMBL" id="BLLF01001417">
    <property type="protein sequence ID" value="GFH19169.1"/>
    <property type="molecule type" value="Genomic_DNA"/>
</dbReference>
<evidence type="ECO:0000313" key="2">
    <source>
        <dbReference type="Proteomes" id="UP000485058"/>
    </source>
</evidence>
<proteinExistence type="predicted"/>
<dbReference type="AlphaFoldDB" id="A0A699ZI44"/>
<organism evidence="1 2">
    <name type="scientific">Haematococcus lacustris</name>
    <name type="common">Green alga</name>
    <name type="synonym">Haematococcus pluvialis</name>
    <dbReference type="NCBI Taxonomy" id="44745"/>
    <lineage>
        <taxon>Eukaryota</taxon>
        <taxon>Viridiplantae</taxon>
        <taxon>Chlorophyta</taxon>
        <taxon>core chlorophytes</taxon>
        <taxon>Chlorophyceae</taxon>
        <taxon>CS clade</taxon>
        <taxon>Chlamydomonadales</taxon>
        <taxon>Haematococcaceae</taxon>
        <taxon>Haematococcus</taxon>
    </lineage>
</organism>
<sequence length="60" mass="6320">MVPRRAFAILHAEVNACICKRVQPGVAQLWSTMSGNCDTSVVSWPVACTSLPCAGLVCNG</sequence>
<gene>
    <name evidence="1" type="ORF">HaLaN_16074</name>
</gene>
<accession>A0A699ZI44</accession>
<evidence type="ECO:0000313" key="1">
    <source>
        <dbReference type="EMBL" id="GFH19169.1"/>
    </source>
</evidence>
<keyword evidence="2" id="KW-1185">Reference proteome</keyword>
<feature type="non-terminal residue" evidence="1">
    <location>
        <position position="1"/>
    </location>
</feature>